<comment type="catalytic activity">
    <reaction evidence="1">
        <text>ATP + protein L-histidine = ADP + protein N-phospho-L-histidine.</text>
        <dbReference type="EC" id="2.7.13.3"/>
    </reaction>
</comment>
<keyword evidence="8" id="KW-0812">Transmembrane</keyword>
<dbReference type="Gene3D" id="3.30.450.20">
    <property type="entry name" value="PAS domain"/>
    <property type="match status" value="2"/>
</dbReference>
<dbReference type="CDD" id="cd12914">
    <property type="entry name" value="PDC1_DGC_like"/>
    <property type="match status" value="1"/>
</dbReference>
<feature type="transmembrane region" description="Helical" evidence="8">
    <location>
        <begin position="84"/>
        <end position="104"/>
    </location>
</feature>
<evidence type="ECO:0000313" key="10">
    <source>
        <dbReference type="EMBL" id="WNO04700.1"/>
    </source>
</evidence>
<dbReference type="Proteomes" id="UP001302257">
    <property type="component" value="Chromosome"/>
</dbReference>
<reference evidence="10 11" key="1">
    <citation type="submission" date="2023-08" db="EMBL/GenBank/DDBJ databases">
        <title>Rhodoferax potami sp. nov. and Rhodoferax mekongensis sp. nov., isolated from the Mekong River in Thailand.</title>
        <authorList>
            <person name="Kitikhun S."/>
            <person name="Charoenyingcharoen P."/>
            <person name="Siriarchawattana P."/>
            <person name="Likhitrattanapisal S."/>
            <person name="Nilsakha T."/>
            <person name="Chanpet A."/>
            <person name="Rattanawaree P."/>
            <person name="Ingsriswang S."/>
        </authorList>
    </citation>
    <scope>NUCLEOTIDE SEQUENCE [LARGE SCALE GENOMIC DNA]</scope>
    <source>
        <strain evidence="10 11">TBRC 17307</strain>
    </source>
</reference>
<dbReference type="SUPFAM" id="SSF55874">
    <property type="entry name" value="ATPase domain of HSP90 chaperone/DNA topoisomerase II/histidine kinase"/>
    <property type="match status" value="1"/>
</dbReference>
<feature type="transmembrane region" description="Helical" evidence="8">
    <location>
        <begin position="124"/>
        <end position="142"/>
    </location>
</feature>
<dbReference type="Gene3D" id="3.30.565.10">
    <property type="entry name" value="Histidine kinase-like ATPase, C-terminal domain"/>
    <property type="match status" value="1"/>
</dbReference>
<dbReference type="EC" id="2.7.13.3" evidence="2"/>
<dbReference type="GO" id="GO:0016301">
    <property type="term" value="F:kinase activity"/>
    <property type="evidence" value="ECO:0007669"/>
    <property type="project" value="UniProtKB-KW"/>
</dbReference>
<dbReference type="PANTHER" id="PTHR41523">
    <property type="entry name" value="TWO-COMPONENT SYSTEM SENSOR PROTEIN"/>
    <property type="match status" value="1"/>
</dbReference>
<dbReference type="RefSeq" id="WP_313867530.1">
    <property type="nucleotide sequence ID" value="NZ_CP132507.1"/>
</dbReference>
<keyword evidence="8" id="KW-1133">Transmembrane helix</keyword>
<accession>A0ABZ0AZC6</accession>
<keyword evidence="11" id="KW-1185">Reference proteome</keyword>
<dbReference type="InterPro" id="IPR003594">
    <property type="entry name" value="HATPase_dom"/>
</dbReference>
<dbReference type="Pfam" id="PF02518">
    <property type="entry name" value="HATPase_c"/>
    <property type="match status" value="1"/>
</dbReference>
<evidence type="ECO:0000256" key="8">
    <source>
        <dbReference type="SAM" id="Phobius"/>
    </source>
</evidence>
<keyword evidence="6 10" id="KW-0418">Kinase</keyword>
<feature type="domain" description="Histidine kinase" evidence="9">
    <location>
        <begin position="546"/>
        <end position="743"/>
    </location>
</feature>
<organism evidence="10 11">
    <name type="scientific">Rhodoferax mekongensis</name>
    <dbReference type="NCBI Taxonomy" id="3068341"/>
    <lineage>
        <taxon>Bacteria</taxon>
        <taxon>Pseudomonadati</taxon>
        <taxon>Pseudomonadota</taxon>
        <taxon>Betaproteobacteria</taxon>
        <taxon>Burkholderiales</taxon>
        <taxon>Comamonadaceae</taxon>
        <taxon>Rhodoferax</taxon>
    </lineage>
</organism>
<dbReference type="InterPro" id="IPR005467">
    <property type="entry name" value="His_kinase_dom"/>
</dbReference>
<evidence type="ECO:0000256" key="2">
    <source>
        <dbReference type="ARBA" id="ARBA00012438"/>
    </source>
</evidence>
<evidence type="ECO:0000256" key="4">
    <source>
        <dbReference type="ARBA" id="ARBA00022679"/>
    </source>
</evidence>
<evidence type="ECO:0000259" key="9">
    <source>
        <dbReference type="PROSITE" id="PS50109"/>
    </source>
</evidence>
<feature type="transmembrane region" description="Helical" evidence="8">
    <location>
        <begin position="61"/>
        <end position="77"/>
    </location>
</feature>
<evidence type="ECO:0000256" key="3">
    <source>
        <dbReference type="ARBA" id="ARBA00022553"/>
    </source>
</evidence>
<evidence type="ECO:0000256" key="6">
    <source>
        <dbReference type="ARBA" id="ARBA00022777"/>
    </source>
</evidence>
<name>A0ABZ0AZC6_9BURK</name>
<feature type="transmembrane region" description="Helical" evidence="8">
    <location>
        <begin position="39"/>
        <end position="55"/>
    </location>
</feature>
<dbReference type="InterPro" id="IPR011495">
    <property type="entry name" value="Sig_transdc_His_kin_sub2_dim/P"/>
</dbReference>
<keyword evidence="7" id="KW-0067">ATP-binding</keyword>
<evidence type="ECO:0000256" key="5">
    <source>
        <dbReference type="ARBA" id="ARBA00022741"/>
    </source>
</evidence>
<dbReference type="EMBL" id="CP132507">
    <property type="protein sequence ID" value="WNO04700.1"/>
    <property type="molecule type" value="Genomic_DNA"/>
</dbReference>
<keyword evidence="4" id="KW-0808">Transferase</keyword>
<gene>
    <name evidence="10" type="ORF">RAN89_17700</name>
</gene>
<dbReference type="PROSITE" id="PS50109">
    <property type="entry name" value="HIS_KIN"/>
    <property type="match status" value="1"/>
</dbReference>
<evidence type="ECO:0000256" key="1">
    <source>
        <dbReference type="ARBA" id="ARBA00000085"/>
    </source>
</evidence>
<keyword evidence="8" id="KW-0472">Membrane</keyword>
<dbReference type="InterPro" id="IPR036890">
    <property type="entry name" value="HATPase_C_sf"/>
</dbReference>
<evidence type="ECO:0000256" key="7">
    <source>
        <dbReference type="ARBA" id="ARBA00022840"/>
    </source>
</evidence>
<keyword evidence="5" id="KW-0547">Nucleotide-binding</keyword>
<protein>
    <recommendedName>
        <fullName evidence="2">histidine kinase</fullName>
        <ecNumber evidence="2">2.7.13.3</ecNumber>
    </recommendedName>
</protein>
<sequence length="751" mass="83239">MLLVLAGLVGNYLKFPLFLNIDFIFGSIFTLLAVQIFRLRYSILAGALIASYTFVLWNHPYFLLVSTLEVLVVGVLFHRYKVGLVLADALFWVFVGMPTVYLTYHVLMSVPETSTTLVMCKASINGIANALVARFVYTLVALRCNKSRVEYRDITYNLLAVFALVPALAIGVVNGRDDFSVTDQNIRAELLENSQQLTKKISIWLQNRAASITYLAGRGVTHSPVQMQSMLEQSNESDINILRAGLINRDGISVAFSPTLDDSGHSNIGRDFSDRPYIAAMRQSLQPVLSEVVMSKVGRPTPTVIFAAPVVKQGDYAGYVAGVLSLDQLGEMFEKSSTFHSMHFTLLDKNSNVIITSIPHQKLMAPLQRGAGTLTPLGNGVGQWVPANLAGAPIMERWKSSYYVIESPIEKYAEWKLVLEQPVAPFQKVLFERYTKSLTLLLVILLVALTLAELISRRSIRSLITLTSMTQALPSRLLANESTIDWPKTSVYEVRQLVANFKEMAQSLTAQFKTINQSNELLETRVRERTSALNASLKDKEALLKEVHHRVKNNMQVITSLLRLESRRSTVADTKVVLGDMQARIRAMALLHELLYRTGTFASVDLGKYLSQLSTQAFQNQAVNLRSVQLVLNLGSVPVGMDQAVTCGLLVNELISNCLKHGFPAHDQGLVSIDLIRLDDADLWSLRVADTGVGLPGNFEEKRKESLGLQLVSDLARQIGGELEIAPNSDKGVVFIVNFRAVEPNPLQMPD</sequence>
<proteinExistence type="predicted"/>
<feature type="transmembrane region" description="Helical" evidence="8">
    <location>
        <begin position="154"/>
        <end position="173"/>
    </location>
</feature>
<feature type="transmembrane region" description="Helical" evidence="8">
    <location>
        <begin position="12"/>
        <end position="32"/>
    </location>
</feature>
<evidence type="ECO:0000313" key="11">
    <source>
        <dbReference type="Proteomes" id="UP001302257"/>
    </source>
</evidence>
<dbReference type="PANTHER" id="PTHR41523:SF8">
    <property type="entry name" value="ETHYLENE RESPONSE SENSOR PROTEIN"/>
    <property type="match status" value="1"/>
</dbReference>
<keyword evidence="3" id="KW-0597">Phosphoprotein</keyword>
<dbReference type="Pfam" id="PF07568">
    <property type="entry name" value="HisKA_2"/>
    <property type="match status" value="1"/>
</dbReference>
<dbReference type="SMART" id="SM00387">
    <property type="entry name" value="HATPase_c"/>
    <property type="match status" value="1"/>
</dbReference>